<dbReference type="Proteomes" id="UP000001511">
    <property type="component" value="Chromosome"/>
</dbReference>
<evidence type="ECO:0000313" key="3">
    <source>
        <dbReference type="Proteomes" id="UP000001511"/>
    </source>
</evidence>
<dbReference type="EMBL" id="CP002059">
    <property type="protein sequence ID" value="ADI62929.1"/>
    <property type="molecule type" value="Genomic_DNA"/>
</dbReference>
<keyword evidence="2" id="KW-0808">Transferase</keyword>
<accession>D7DZH7</accession>
<keyword evidence="3" id="KW-1185">Reference proteome</keyword>
<dbReference type="eggNOG" id="COG0115">
    <property type="taxonomic scope" value="Bacteria"/>
</dbReference>
<sequence>MFVAYSSCQLSLVTFFPVPFMYWYCNKLIESQKLELDINDPGLIYGATVFTTLRVYDHSLDHNLTNWQAHCSRLQFSLQTFDWTEPDWDFVRQGAEILLQHFPVLRITIFPDGREWITGRLLPENLTQKQKHGIIATLTNGEFARSLPSHKTGNYLSAWLARNIVQSSKAEEVILIDCEGNWLETSTGNLWGWKEESWWTPPLTVGILPGIERSHIITHLEKRQTTIQQQLWTPELVKKLEAISYTNSVVEIIPIHTVQQPIGSLEYNPYHPCYSQLKGLFLP</sequence>
<proteinExistence type="inferred from homology"/>
<name>D7DZH7_NOSA0</name>
<keyword evidence="2" id="KW-0032">Aminotransferase</keyword>
<evidence type="ECO:0000256" key="1">
    <source>
        <dbReference type="ARBA" id="ARBA00009320"/>
    </source>
</evidence>
<protein>
    <submittedName>
        <fullName evidence="2">Aminotransferase class IV</fullName>
    </submittedName>
</protein>
<dbReference type="GO" id="GO:0008483">
    <property type="term" value="F:transaminase activity"/>
    <property type="evidence" value="ECO:0007669"/>
    <property type="project" value="UniProtKB-KW"/>
</dbReference>
<dbReference type="Gene3D" id="3.30.470.10">
    <property type="match status" value="1"/>
</dbReference>
<dbReference type="InterPro" id="IPR043132">
    <property type="entry name" value="BCAT-like_C"/>
</dbReference>
<dbReference type="InterPro" id="IPR050571">
    <property type="entry name" value="Class-IV_PLP-Dep_Aminotrnsfr"/>
</dbReference>
<dbReference type="InterPro" id="IPR001544">
    <property type="entry name" value="Aminotrans_IV"/>
</dbReference>
<dbReference type="SUPFAM" id="SSF56752">
    <property type="entry name" value="D-aminoacid aminotransferase-like PLP-dependent enzymes"/>
    <property type="match status" value="1"/>
</dbReference>
<dbReference type="GO" id="GO:0046394">
    <property type="term" value="P:carboxylic acid biosynthetic process"/>
    <property type="evidence" value="ECO:0007669"/>
    <property type="project" value="UniProtKB-ARBA"/>
</dbReference>
<dbReference type="Gene3D" id="3.20.10.10">
    <property type="entry name" value="D-amino Acid Aminotransferase, subunit A, domain 2"/>
    <property type="match status" value="1"/>
</dbReference>
<dbReference type="Pfam" id="PF01063">
    <property type="entry name" value="Aminotran_4"/>
    <property type="match status" value="1"/>
</dbReference>
<dbReference type="PANTHER" id="PTHR42743:SF11">
    <property type="entry name" value="AMINODEOXYCHORISMATE LYASE"/>
    <property type="match status" value="1"/>
</dbReference>
<evidence type="ECO:0000313" key="2">
    <source>
        <dbReference type="EMBL" id="ADI62929.1"/>
    </source>
</evidence>
<gene>
    <name evidence="2" type="ordered locus">Aazo_0356</name>
</gene>
<dbReference type="AlphaFoldDB" id="D7DZH7"/>
<organism evidence="2 3">
    <name type="scientific">Nostoc azollae (strain 0708)</name>
    <name type="common">Anabaena azollae (strain 0708)</name>
    <dbReference type="NCBI Taxonomy" id="551115"/>
    <lineage>
        <taxon>Bacteria</taxon>
        <taxon>Bacillati</taxon>
        <taxon>Cyanobacteriota</taxon>
        <taxon>Cyanophyceae</taxon>
        <taxon>Nostocales</taxon>
        <taxon>Nostocaceae</taxon>
        <taxon>Trichormus</taxon>
    </lineage>
</organism>
<dbReference type="GO" id="GO:0005829">
    <property type="term" value="C:cytosol"/>
    <property type="evidence" value="ECO:0007669"/>
    <property type="project" value="TreeGrafter"/>
</dbReference>
<dbReference type="InterPro" id="IPR036038">
    <property type="entry name" value="Aminotransferase-like"/>
</dbReference>
<dbReference type="STRING" id="551115.Aazo_0356"/>
<comment type="similarity">
    <text evidence="1">Belongs to the class-IV pyridoxal-phosphate-dependent aminotransferase family.</text>
</comment>
<dbReference type="PANTHER" id="PTHR42743">
    <property type="entry name" value="AMINO-ACID AMINOTRANSFERASE"/>
    <property type="match status" value="1"/>
</dbReference>
<dbReference type="InterPro" id="IPR043131">
    <property type="entry name" value="BCAT-like_N"/>
</dbReference>
<dbReference type="HOGENOM" id="CLU_1056210_0_0_3"/>
<reference evidence="2 3" key="1">
    <citation type="journal article" date="2010" name="PLoS ONE">
        <title>Genome erosion in a nitrogen-fixing vertically transmitted endosymbiotic multicellular cyanobacterium.</title>
        <authorList>
            <person name="Ran L."/>
            <person name="Larsson J."/>
            <person name="Vigil-Stenman T."/>
            <person name="Nylander J.A."/>
            <person name="Ininbergs K."/>
            <person name="Zheng W.W."/>
            <person name="Lapidus A."/>
            <person name="Lowry S."/>
            <person name="Haselkorn R."/>
            <person name="Bergman B."/>
        </authorList>
    </citation>
    <scope>NUCLEOTIDE SEQUENCE [LARGE SCALE GENOMIC DNA]</scope>
    <source>
        <strain evidence="2 3">0708</strain>
    </source>
</reference>
<dbReference type="KEGG" id="naz:Aazo_0356"/>